<dbReference type="InterPro" id="IPR018062">
    <property type="entry name" value="HTH_AraC-typ_CS"/>
</dbReference>
<feature type="domain" description="HTH araC/xylS-type" evidence="4">
    <location>
        <begin position="210"/>
        <end position="316"/>
    </location>
</feature>
<evidence type="ECO:0000256" key="1">
    <source>
        <dbReference type="ARBA" id="ARBA00023015"/>
    </source>
</evidence>
<keyword evidence="1" id="KW-0805">Transcription regulation</keyword>
<dbReference type="GO" id="GO:0003700">
    <property type="term" value="F:DNA-binding transcription factor activity"/>
    <property type="evidence" value="ECO:0007669"/>
    <property type="project" value="InterPro"/>
</dbReference>
<dbReference type="Pfam" id="PF12833">
    <property type="entry name" value="HTH_18"/>
    <property type="match status" value="1"/>
</dbReference>
<comment type="caution">
    <text evidence="5">The sequence shown here is derived from an EMBL/GenBank/DDBJ whole genome shotgun (WGS) entry which is preliminary data.</text>
</comment>
<dbReference type="Proteomes" id="UP000580043">
    <property type="component" value="Unassembled WGS sequence"/>
</dbReference>
<evidence type="ECO:0000256" key="2">
    <source>
        <dbReference type="ARBA" id="ARBA00023125"/>
    </source>
</evidence>
<gene>
    <name evidence="5" type="ORF">HHL15_16660</name>
</gene>
<dbReference type="RefSeq" id="WP_169146920.1">
    <property type="nucleotide sequence ID" value="NZ_JABBGA010000014.1"/>
</dbReference>
<keyword evidence="2" id="KW-0238">DNA-binding</keyword>
<evidence type="ECO:0000256" key="3">
    <source>
        <dbReference type="ARBA" id="ARBA00023163"/>
    </source>
</evidence>
<dbReference type="SMART" id="SM00342">
    <property type="entry name" value="HTH_ARAC"/>
    <property type="match status" value="1"/>
</dbReference>
<dbReference type="InterPro" id="IPR009057">
    <property type="entry name" value="Homeodomain-like_sf"/>
</dbReference>
<proteinExistence type="predicted"/>
<dbReference type="Pfam" id="PF14525">
    <property type="entry name" value="AraC_binding_2"/>
    <property type="match status" value="1"/>
</dbReference>
<evidence type="ECO:0000313" key="5">
    <source>
        <dbReference type="EMBL" id="NML27388.1"/>
    </source>
</evidence>
<dbReference type="InterPro" id="IPR018060">
    <property type="entry name" value="HTH_AraC"/>
</dbReference>
<name>A0A848G582_9RHOO</name>
<dbReference type="SUPFAM" id="SSF46689">
    <property type="entry name" value="Homeodomain-like"/>
    <property type="match status" value="1"/>
</dbReference>
<evidence type="ECO:0000313" key="6">
    <source>
        <dbReference type="Proteomes" id="UP000580043"/>
    </source>
</evidence>
<sequence>MRNHIQTRDFDLAVDAVREVYCPHQLRLGRRASGLNTCLSVTGADNWPVVQLRYGAEVKVDAGNFRDLFLVMRGRSGAARVRQGLAEATWGAGQTMVVSANLATTFDFDAEFSQTSLRFDRERLESLCSRWLGRPLEDDLRFDLAPFPAHLEATWSALLQLIESGSEALPAPAAASLEEFVLTTVLRGVPHNFSTELERPQARLPSRLIRRAEEFVRESLAGGQFGPAGFSISEMAAHLGVGVRTLEIAFQEWCGMTPSAYLRELRLKRVREFLQKAGEGDSVTDIALANGFFHLGRFSRYYRERFGESPSATLINAQRARRGGSR</sequence>
<dbReference type="InterPro" id="IPR035418">
    <property type="entry name" value="AraC-bd_2"/>
</dbReference>
<evidence type="ECO:0000259" key="4">
    <source>
        <dbReference type="PROSITE" id="PS01124"/>
    </source>
</evidence>
<keyword evidence="6" id="KW-1185">Reference proteome</keyword>
<reference evidence="5 6" key="1">
    <citation type="submission" date="2020-04" db="EMBL/GenBank/DDBJ databases">
        <title>Zoogloea sp. G-4-1-14 isolated from soil.</title>
        <authorList>
            <person name="Dahal R.H."/>
        </authorList>
    </citation>
    <scope>NUCLEOTIDE SEQUENCE [LARGE SCALE GENOMIC DNA]</scope>
    <source>
        <strain evidence="5 6">G-4-1-14</strain>
    </source>
</reference>
<dbReference type="PROSITE" id="PS00041">
    <property type="entry name" value="HTH_ARAC_FAMILY_1"/>
    <property type="match status" value="1"/>
</dbReference>
<dbReference type="EMBL" id="JABBGA010000014">
    <property type="protein sequence ID" value="NML27388.1"/>
    <property type="molecule type" value="Genomic_DNA"/>
</dbReference>
<dbReference type="AlphaFoldDB" id="A0A848G582"/>
<dbReference type="InterPro" id="IPR050204">
    <property type="entry name" value="AraC_XylS_family_regulators"/>
</dbReference>
<protein>
    <submittedName>
        <fullName evidence="5">AraC family transcriptional regulator</fullName>
    </submittedName>
</protein>
<accession>A0A848G582</accession>
<organism evidence="5 6">
    <name type="scientific">Zoogloea dura</name>
    <dbReference type="NCBI Taxonomy" id="2728840"/>
    <lineage>
        <taxon>Bacteria</taxon>
        <taxon>Pseudomonadati</taxon>
        <taxon>Pseudomonadota</taxon>
        <taxon>Betaproteobacteria</taxon>
        <taxon>Rhodocyclales</taxon>
        <taxon>Zoogloeaceae</taxon>
        <taxon>Zoogloea</taxon>
    </lineage>
</organism>
<dbReference type="PROSITE" id="PS01124">
    <property type="entry name" value="HTH_ARAC_FAMILY_2"/>
    <property type="match status" value="1"/>
</dbReference>
<keyword evidence="3" id="KW-0804">Transcription</keyword>
<dbReference type="PANTHER" id="PTHR46796">
    <property type="entry name" value="HTH-TYPE TRANSCRIPTIONAL ACTIVATOR RHAS-RELATED"/>
    <property type="match status" value="1"/>
</dbReference>
<dbReference type="Gene3D" id="1.10.10.60">
    <property type="entry name" value="Homeodomain-like"/>
    <property type="match status" value="1"/>
</dbReference>
<dbReference type="GO" id="GO:0043565">
    <property type="term" value="F:sequence-specific DNA binding"/>
    <property type="evidence" value="ECO:0007669"/>
    <property type="project" value="InterPro"/>
</dbReference>